<dbReference type="InterPro" id="IPR006600">
    <property type="entry name" value="HTH_CenpB_DNA-bd_dom"/>
</dbReference>
<dbReference type="SMART" id="SM00674">
    <property type="entry name" value="CENPB"/>
    <property type="match status" value="1"/>
</dbReference>
<dbReference type="InterPro" id="IPR009057">
    <property type="entry name" value="Homeodomain-like_sf"/>
</dbReference>
<dbReference type="PROSITE" id="PS51253">
    <property type="entry name" value="HTH_CENPB"/>
    <property type="match status" value="1"/>
</dbReference>
<comment type="subcellular location">
    <subcellularLocation>
        <location evidence="1">Nucleus</location>
    </subcellularLocation>
</comment>
<organism evidence="4 5">
    <name type="scientific">Sitophilus oryzae</name>
    <name type="common">Rice weevil</name>
    <name type="synonym">Curculio oryzae</name>
    <dbReference type="NCBI Taxonomy" id="7048"/>
    <lineage>
        <taxon>Eukaryota</taxon>
        <taxon>Metazoa</taxon>
        <taxon>Ecdysozoa</taxon>
        <taxon>Arthropoda</taxon>
        <taxon>Hexapoda</taxon>
        <taxon>Insecta</taxon>
        <taxon>Pterygota</taxon>
        <taxon>Neoptera</taxon>
        <taxon>Endopterygota</taxon>
        <taxon>Coleoptera</taxon>
        <taxon>Polyphaga</taxon>
        <taxon>Cucujiformia</taxon>
        <taxon>Curculionidae</taxon>
        <taxon>Dryophthorinae</taxon>
        <taxon>Sitophilus</taxon>
    </lineage>
</organism>
<dbReference type="GO" id="GO:0005634">
    <property type="term" value="C:nucleus"/>
    <property type="evidence" value="ECO:0007669"/>
    <property type="project" value="UniProtKB-SubCell"/>
</dbReference>
<dbReference type="PANTHER" id="PTHR19303">
    <property type="entry name" value="TRANSPOSON"/>
    <property type="match status" value="1"/>
</dbReference>
<evidence type="ECO:0000259" key="3">
    <source>
        <dbReference type="PROSITE" id="PS51253"/>
    </source>
</evidence>
<dbReference type="InParanoid" id="A0A6J2YTD5"/>
<dbReference type="InterPro" id="IPR004875">
    <property type="entry name" value="DDE_SF_endonuclease_dom"/>
</dbReference>
<dbReference type="KEGG" id="soy:115890482"/>
<dbReference type="SUPFAM" id="SSF46689">
    <property type="entry name" value="Homeodomain-like"/>
    <property type="match status" value="1"/>
</dbReference>
<proteinExistence type="predicted"/>
<dbReference type="GO" id="GO:0003677">
    <property type="term" value="F:DNA binding"/>
    <property type="evidence" value="ECO:0007669"/>
    <property type="project" value="UniProtKB-KW"/>
</dbReference>
<gene>
    <name evidence="5" type="primary">LOC115890482</name>
</gene>
<evidence type="ECO:0000256" key="2">
    <source>
        <dbReference type="ARBA" id="ARBA00023125"/>
    </source>
</evidence>
<dbReference type="RefSeq" id="XP_030766582.1">
    <property type="nucleotide sequence ID" value="XM_030910722.1"/>
</dbReference>
<dbReference type="Gene3D" id="3.30.420.10">
    <property type="entry name" value="Ribonuclease H-like superfamily/Ribonuclease H"/>
    <property type="match status" value="1"/>
</dbReference>
<dbReference type="Pfam" id="PF03221">
    <property type="entry name" value="HTH_Tnp_Tc5"/>
    <property type="match status" value="1"/>
</dbReference>
<dbReference type="Proteomes" id="UP000504635">
    <property type="component" value="Unplaced"/>
</dbReference>
<accession>A0A6J2YTD5</accession>
<dbReference type="AlphaFoldDB" id="A0A6J2YTD5"/>
<dbReference type="Gene3D" id="1.10.10.60">
    <property type="entry name" value="Homeodomain-like"/>
    <property type="match status" value="1"/>
</dbReference>
<keyword evidence="2" id="KW-0238">DNA-binding</keyword>
<protein>
    <submittedName>
        <fullName evidence="5">Jerky protein homolog-like</fullName>
    </submittedName>
</protein>
<name>A0A6J2YTD5_SITOR</name>
<sequence>MEKLLYKWFLAQRERNMPVSGEMIRQKALSLSSSLKVSSFKASDGWLQRFKERYGVRFLKITGEKLSSQPELINPFKGKLKMVIEKYELNEHQLYNADETGLYWQLLPDKTYVSLTEKTAPELKIAKRRVTFLGCANASGSHKIKPLLIGTAKNPRCFKNFHNPLVYRHTKNAWMTGELFKNCFFQQFVPEVKSFLKSQNLPEKAVLLLDNAPSHPPAADLKSSDGMIFVMFMPPNVTPLIQPMDQNVLRLTKLFYRNRLLSSIITGKDTVGEALKKTTLRDAVIHLMAAWEKLNPDMISKCWRNILDFTDALDEDDLPLSRIRQQLIEERAADPIRDTIALLGAIGLRNTRAVDIEEWNKDSVIEEASLEEAENMDSNESDIEIEEQPIITIKHSEAV</sequence>
<evidence type="ECO:0000313" key="4">
    <source>
        <dbReference type="Proteomes" id="UP000504635"/>
    </source>
</evidence>
<dbReference type="InterPro" id="IPR050863">
    <property type="entry name" value="CenT-Element_Derived"/>
</dbReference>
<feature type="domain" description="HTH CENPB-type" evidence="3">
    <location>
        <begin position="1"/>
        <end position="60"/>
    </location>
</feature>
<dbReference type="GeneID" id="115890482"/>
<dbReference type="OrthoDB" id="6776549at2759"/>
<dbReference type="PANTHER" id="PTHR19303:SF16">
    <property type="entry name" value="JERKY PROTEIN HOMOLOG-LIKE"/>
    <property type="match status" value="1"/>
</dbReference>
<evidence type="ECO:0000313" key="5">
    <source>
        <dbReference type="RefSeq" id="XP_030766582.1"/>
    </source>
</evidence>
<dbReference type="Pfam" id="PF03184">
    <property type="entry name" value="DDE_1"/>
    <property type="match status" value="1"/>
</dbReference>
<evidence type="ECO:0000256" key="1">
    <source>
        <dbReference type="ARBA" id="ARBA00004123"/>
    </source>
</evidence>
<reference evidence="5" key="1">
    <citation type="submission" date="2025-08" db="UniProtKB">
        <authorList>
            <consortium name="RefSeq"/>
        </authorList>
    </citation>
    <scope>IDENTIFICATION</scope>
    <source>
        <tissue evidence="5">Gonads</tissue>
    </source>
</reference>
<dbReference type="InterPro" id="IPR036397">
    <property type="entry name" value="RNaseH_sf"/>
</dbReference>
<keyword evidence="4" id="KW-1185">Reference proteome</keyword>